<reference evidence="16" key="1">
    <citation type="journal article" date="2019" name="Int. J. Syst. Evol. Microbiol.">
        <title>The Global Catalogue of Microorganisms (GCM) 10K type strain sequencing project: providing services to taxonomists for standard genome sequencing and annotation.</title>
        <authorList>
            <consortium name="The Broad Institute Genomics Platform"/>
            <consortium name="The Broad Institute Genome Sequencing Center for Infectious Disease"/>
            <person name="Wu L."/>
            <person name="Ma J."/>
        </authorList>
    </citation>
    <scope>NUCLEOTIDE SEQUENCE [LARGE SCALE GENOMIC DNA]</scope>
    <source>
        <strain evidence="16">KCTC 42986</strain>
    </source>
</reference>
<gene>
    <name evidence="15" type="primary">gspK</name>
    <name evidence="15" type="ORF">ACFOFO_07810</name>
</gene>
<keyword evidence="7" id="KW-0653">Protein transport</keyword>
<accession>A0ABV7F145</accession>
<dbReference type="Gene3D" id="3.30.1300.30">
    <property type="entry name" value="GSPII I/J protein-like"/>
    <property type="match status" value="1"/>
</dbReference>
<dbReference type="PANTHER" id="PTHR38831">
    <property type="entry name" value="TYPE II SECRETION SYSTEM PROTEIN K"/>
    <property type="match status" value="1"/>
</dbReference>
<dbReference type="RefSeq" id="WP_390322072.1">
    <property type="nucleotide sequence ID" value="NZ_JBHRTP010000022.1"/>
</dbReference>
<dbReference type="InterPro" id="IPR049179">
    <property type="entry name" value="T2SSK_SAM-like_2nd"/>
</dbReference>
<evidence type="ECO:0000256" key="10">
    <source>
        <dbReference type="PIRNR" id="PIRNR002786"/>
    </source>
</evidence>
<feature type="compositionally biased region" description="Low complexity" evidence="11">
    <location>
        <begin position="171"/>
        <end position="189"/>
    </location>
</feature>
<dbReference type="Proteomes" id="UP001595530">
    <property type="component" value="Unassembled WGS sequence"/>
</dbReference>
<feature type="domain" description="T2SS protein K first SAM-like" evidence="14">
    <location>
        <begin position="116"/>
        <end position="249"/>
    </location>
</feature>
<feature type="domain" description="T2SS protein K second SAM-like" evidence="13">
    <location>
        <begin position="254"/>
        <end position="309"/>
    </location>
</feature>
<evidence type="ECO:0000256" key="1">
    <source>
        <dbReference type="ARBA" id="ARBA00004533"/>
    </source>
</evidence>
<comment type="similarity">
    <text evidence="2 10">Belongs to the GSP K family.</text>
</comment>
<evidence type="ECO:0000313" key="15">
    <source>
        <dbReference type="EMBL" id="MFC3107864.1"/>
    </source>
</evidence>
<organism evidence="15 16">
    <name type="scientific">Undibacterium arcticum</name>
    <dbReference type="NCBI Taxonomy" id="1762892"/>
    <lineage>
        <taxon>Bacteria</taxon>
        <taxon>Pseudomonadati</taxon>
        <taxon>Pseudomonadota</taxon>
        <taxon>Betaproteobacteria</taxon>
        <taxon>Burkholderiales</taxon>
        <taxon>Oxalobacteraceae</taxon>
        <taxon>Undibacterium</taxon>
    </lineage>
</organism>
<dbReference type="SUPFAM" id="SSF158544">
    <property type="entry name" value="GspK insert domain-like"/>
    <property type="match status" value="1"/>
</dbReference>
<evidence type="ECO:0000256" key="9">
    <source>
        <dbReference type="ARBA" id="ARBA00023136"/>
    </source>
</evidence>
<dbReference type="PIRSF" id="PIRSF002786">
    <property type="entry name" value="XcpX"/>
    <property type="match status" value="1"/>
</dbReference>
<evidence type="ECO:0000256" key="5">
    <source>
        <dbReference type="ARBA" id="ARBA00022519"/>
    </source>
</evidence>
<name>A0ABV7F145_9BURK</name>
<evidence type="ECO:0000256" key="3">
    <source>
        <dbReference type="ARBA" id="ARBA00022448"/>
    </source>
</evidence>
<dbReference type="InterPro" id="IPR038072">
    <property type="entry name" value="GspK_central_sf"/>
</dbReference>
<keyword evidence="5 10" id="KW-0997">Cell inner membrane</keyword>
<dbReference type="InterPro" id="IPR045584">
    <property type="entry name" value="Pilin-like"/>
</dbReference>
<evidence type="ECO:0000256" key="8">
    <source>
        <dbReference type="ARBA" id="ARBA00022989"/>
    </source>
</evidence>
<keyword evidence="3 10" id="KW-0813">Transport</keyword>
<evidence type="ECO:0000256" key="2">
    <source>
        <dbReference type="ARBA" id="ARBA00007246"/>
    </source>
</evidence>
<dbReference type="InterPro" id="IPR049031">
    <property type="entry name" value="T2SSK_SAM-like_1st"/>
</dbReference>
<keyword evidence="16" id="KW-1185">Reference proteome</keyword>
<dbReference type="EMBL" id="JBHRTP010000022">
    <property type="protein sequence ID" value="MFC3107864.1"/>
    <property type="molecule type" value="Genomic_DNA"/>
</dbReference>
<dbReference type="Pfam" id="PF03934">
    <property type="entry name" value="T2SSK"/>
    <property type="match status" value="1"/>
</dbReference>
<dbReference type="SUPFAM" id="SSF54523">
    <property type="entry name" value="Pili subunits"/>
    <property type="match status" value="1"/>
</dbReference>
<keyword evidence="9 10" id="KW-0472">Membrane</keyword>
<evidence type="ECO:0000256" key="7">
    <source>
        <dbReference type="ARBA" id="ARBA00022927"/>
    </source>
</evidence>
<evidence type="ECO:0000256" key="6">
    <source>
        <dbReference type="ARBA" id="ARBA00022692"/>
    </source>
</evidence>
<dbReference type="NCBIfam" id="NF037980">
    <property type="entry name" value="T2SS_GspK"/>
    <property type="match status" value="1"/>
</dbReference>
<evidence type="ECO:0000256" key="12">
    <source>
        <dbReference type="SAM" id="Phobius"/>
    </source>
</evidence>
<evidence type="ECO:0000259" key="14">
    <source>
        <dbReference type="Pfam" id="PF21687"/>
    </source>
</evidence>
<dbReference type="Pfam" id="PF21687">
    <property type="entry name" value="T2SSK_1st"/>
    <property type="match status" value="1"/>
</dbReference>
<keyword evidence="4 10" id="KW-1003">Cell membrane</keyword>
<protein>
    <recommendedName>
        <fullName evidence="10">Type II secretion system protein K</fullName>
    </recommendedName>
</protein>
<evidence type="ECO:0000259" key="13">
    <source>
        <dbReference type="Pfam" id="PF03934"/>
    </source>
</evidence>
<keyword evidence="8 12" id="KW-1133">Transmembrane helix</keyword>
<feature type="region of interest" description="Disordered" evidence="11">
    <location>
        <begin position="168"/>
        <end position="208"/>
    </location>
</feature>
<dbReference type="InterPro" id="IPR005628">
    <property type="entry name" value="GspK"/>
</dbReference>
<comment type="subcellular location">
    <subcellularLocation>
        <location evidence="1 10">Cell inner membrane</location>
    </subcellularLocation>
</comment>
<evidence type="ECO:0000313" key="16">
    <source>
        <dbReference type="Proteomes" id="UP001595530"/>
    </source>
</evidence>
<evidence type="ECO:0000256" key="4">
    <source>
        <dbReference type="ARBA" id="ARBA00022475"/>
    </source>
</evidence>
<dbReference type="PANTHER" id="PTHR38831:SF1">
    <property type="entry name" value="TYPE II SECRETION SYSTEM PROTEIN K-RELATED"/>
    <property type="match status" value="1"/>
</dbReference>
<feature type="transmembrane region" description="Helical" evidence="12">
    <location>
        <begin position="12"/>
        <end position="31"/>
    </location>
</feature>
<comment type="caution">
    <text evidence="15">The sequence shown here is derived from an EMBL/GenBank/DDBJ whole genome shotgun (WGS) entry which is preliminary data.</text>
</comment>
<keyword evidence="6 12" id="KW-0812">Transmembrane</keyword>
<feature type="compositionally biased region" description="Low complexity" evidence="11">
    <location>
        <begin position="195"/>
        <end position="205"/>
    </location>
</feature>
<evidence type="ECO:0000256" key="11">
    <source>
        <dbReference type="SAM" id="MobiDB-lite"/>
    </source>
</evidence>
<sequence>MRPLAPQRGVAVVTALLLTTLAITIVASLFWQQQVQVRSMENQRLQLQAKWILRGALDWSRLILREDARSSNVDHLGEPWATPLADTRLDDYVEKGRSDSDTSDATLSGNVVDAQSRFNLNNLAENGVVKPKEVAVFARLLTNLHASPALAMATADAVAAAQKKLVSGGDATAKPPATAAAPSASEPGMTGAGLTGATSGTSDTAVPTGNAKAQAASAIALTQVDDLLAVPGFTADTVNSVKDYVVILPGIRPINVNTASAEVIAARIDTLSLADATALVAGRDRAYFSDPNQIAQRLPGKQIATENVSVSTDFFIVYGKVRLDRATQEMRALIDRSGGNPKVLWIREN</sequence>
<proteinExistence type="inferred from homology"/>